<dbReference type="RefSeq" id="WP_263038556.1">
    <property type="nucleotide sequence ID" value="NZ_JAOTPL010000018.1"/>
</dbReference>
<sequence>MKQLFLLFLLACAHTAGYACSACEKQQPKMLQGITHGTGPQSNWDYVIIWSIAIIVLITLFYSLKFLISPGEKSADHIKRLMLKKDNNGLQ</sequence>
<dbReference type="Proteomes" id="UP001209317">
    <property type="component" value="Unassembled WGS sequence"/>
</dbReference>
<dbReference type="AlphaFoldDB" id="A0AAE3LL73"/>
<accession>A0AAE3LL73</accession>
<proteinExistence type="predicted"/>
<dbReference type="PROSITE" id="PS51257">
    <property type="entry name" value="PROKAR_LIPOPROTEIN"/>
    <property type="match status" value="1"/>
</dbReference>
<evidence type="ECO:0000256" key="1">
    <source>
        <dbReference type="SAM" id="Phobius"/>
    </source>
</evidence>
<name>A0AAE3LL73_9BACT</name>
<evidence type="ECO:0000313" key="4">
    <source>
        <dbReference type="Proteomes" id="UP001209317"/>
    </source>
</evidence>
<keyword evidence="2" id="KW-0732">Signal</keyword>
<gene>
    <name evidence="3" type="ORF">OD355_11120</name>
</gene>
<comment type="caution">
    <text evidence="3">The sequence shown here is derived from an EMBL/GenBank/DDBJ whole genome shotgun (WGS) entry which is preliminary data.</text>
</comment>
<keyword evidence="1" id="KW-0812">Transmembrane</keyword>
<feature type="transmembrane region" description="Helical" evidence="1">
    <location>
        <begin position="46"/>
        <end position="64"/>
    </location>
</feature>
<reference evidence="3" key="1">
    <citation type="submission" date="2022-10" db="EMBL/GenBank/DDBJ databases">
        <authorList>
            <person name="Kim H.S."/>
            <person name="Kim J.-S."/>
            <person name="Suh M.K."/>
            <person name="Eom M.K."/>
            <person name="Lee J.-S."/>
        </authorList>
    </citation>
    <scope>NUCLEOTIDE SEQUENCE</scope>
    <source>
        <strain evidence="3">LIP-5</strain>
    </source>
</reference>
<protein>
    <submittedName>
        <fullName evidence="3">Uncharacterized protein</fullName>
    </submittedName>
</protein>
<dbReference type="EMBL" id="JAOTPL010000018">
    <property type="protein sequence ID" value="MCU7695069.1"/>
    <property type="molecule type" value="Genomic_DNA"/>
</dbReference>
<feature type="signal peptide" evidence="2">
    <location>
        <begin position="1"/>
        <end position="21"/>
    </location>
</feature>
<keyword evidence="1" id="KW-0472">Membrane</keyword>
<keyword evidence="1" id="KW-1133">Transmembrane helix</keyword>
<evidence type="ECO:0000313" key="3">
    <source>
        <dbReference type="EMBL" id="MCU7695069.1"/>
    </source>
</evidence>
<feature type="chain" id="PRO_5042222631" evidence="2">
    <location>
        <begin position="22"/>
        <end position="91"/>
    </location>
</feature>
<organism evidence="3 4">
    <name type="scientific">Haoranjiania flava</name>
    <dbReference type="NCBI Taxonomy" id="1856322"/>
    <lineage>
        <taxon>Bacteria</taxon>
        <taxon>Pseudomonadati</taxon>
        <taxon>Bacteroidota</taxon>
        <taxon>Chitinophagia</taxon>
        <taxon>Chitinophagales</taxon>
        <taxon>Chitinophagaceae</taxon>
        <taxon>Haoranjiania</taxon>
    </lineage>
</organism>
<keyword evidence="4" id="KW-1185">Reference proteome</keyword>
<evidence type="ECO:0000256" key="2">
    <source>
        <dbReference type="SAM" id="SignalP"/>
    </source>
</evidence>